<evidence type="ECO:0000256" key="1">
    <source>
        <dbReference type="SAM" id="Coils"/>
    </source>
</evidence>
<organism evidence="5">
    <name type="scientific">marine metagenome</name>
    <dbReference type="NCBI Taxonomy" id="408172"/>
    <lineage>
        <taxon>unclassified sequences</taxon>
        <taxon>metagenomes</taxon>
        <taxon>ecological metagenomes</taxon>
    </lineage>
</organism>
<feature type="compositionally biased region" description="Pro residues" evidence="2">
    <location>
        <begin position="460"/>
        <end position="470"/>
    </location>
</feature>
<feature type="compositionally biased region" description="Polar residues" evidence="2">
    <location>
        <begin position="138"/>
        <end position="155"/>
    </location>
</feature>
<evidence type="ECO:0000256" key="2">
    <source>
        <dbReference type="SAM" id="MobiDB-lite"/>
    </source>
</evidence>
<evidence type="ECO:0000259" key="4">
    <source>
        <dbReference type="Pfam" id="PF08345"/>
    </source>
</evidence>
<reference evidence="5" key="1">
    <citation type="submission" date="2018-05" db="EMBL/GenBank/DDBJ databases">
        <authorList>
            <person name="Lanie J.A."/>
            <person name="Ng W.-L."/>
            <person name="Kazmierczak K.M."/>
            <person name="Andrzejewski T.M."/>
            <person name="Davidsen T.M."/>
            <person name="Wayne K.J."/>
            <person name="Tettelin H."/>
            <person name="Glass J.I."/>
            <person name="Rusch D."/>
            <person name="Podicherti R."/>
            <person name="Tsui H.-C.T."/>
            <person name="Winkler M.E."/>
        </authorList>
    </citation>
    <scope>NUCLEOTIDE SEQUENCE</scope>
</reference>
<feature type="compositionally biased region" description="Basic residues" evidence="2">
    <location>
        <begin position="471"/>
        <end position="480"/>
    </location>
</feature>
<proteinExistence type="predicted"/>
<keyword evidence="3" id="KW-1133">Transmembrane helix</keyword>
<keyword evidence="1" id="KW-0175">Coiled coil</keyword>
<dbReference type="InterPro" id="IPR013556">
    <property type="entry name" value="Flag_M-ring_C"/>
</dbReference>
<feature type="domain" description="Flagellar M-ring C-terminal" evidence="4">
    <location>
        <begin position="47"/>
        <end position="229"/>
    </location>
</feature>
<evidence type="ECO:0000256" key="3">
    <source>
        <dbReference type="SAM" id="Phobius"/>
    </source>
</evidence>
<dbReference type="EMBL" id="UINC01023462">
    <property type="protein sequence ID" value="SVA95175.1"/>
    <property type="molecule type" value="Genomic_DNA"/>
</dbReference>
<name>A0A382A0X5_9ZZZZ</name>
<feature type="compositionally biased region" description="Basic and acidic residues" evidence="2">
    <location>
        <begin position="158"/>
        <end position="171"/>
    </location>
</feature>
<feature type="coiled-coil region" evidence="1">
    <location>
        <begin position="373"/>
        <end position="421"/>
    </location>
</feature>
<keyword evidence="3" id="KW-0812">Transmembrane</keyword>
<accession>A0A382A0X5</accession>
<dbReference type="AlphaFoldDB" id="A0A382A0X5"/>
<feature type="compositionally biased region" description="Basic and acidic residues" evidence="2">
    <location>
        <begin position="481"/>
        <end position="492"/>
    </location>
</feature>
<evidence type="ECO:0000313" key="5">
    <source>
        <dbReference type="EMBL" id="SVA95175.1"/>
    </source>
</evidence>
<feature type="transmembrane region" description="Helical" evidence="3">
    <location>
        <begin position="431"/>
        <end position="449"/>
    </location>
</feature>
<feature type="region of interest" description="Disordered" evidence="2">
    <location>
        <begin position="134"/>
        <end position="171"/>
    </location>
</feature>
<feature type="region of interest" description="Disordered" evidence="2">
    <location>
        <begin position="455"/>
        <end position="492"/>
    </location>
</feature>
<dbReference type="Pfam" id="PF08345">
    <property type="entry name" value="YscJ_FliF_C"/>
    <property type="match status" value="1"/>
</dbReference>
<feature type="non-terminal residue" evidence="5">
    <location>
        <position position="492"/>
    </location>
</feature>
<gene>
    <name evidence="5" type="ORF">METZ01_LOCUS148029</name>
</gene>
<keyword evidence="3" id="KW-0472">Membrane</keyword>
<sequence length="492" mass="55754">MNKGNKYLAPVIGAVIAVTLLVAQGSGYLSQKLMVENNIRDRIKDALSKVIDTHKYVINVDVELEILDEVNEQITVFAPRESDKKVTTTPAEKTAEALVRIQEKMIQDTPAAGEEKYSIGLPIPGFEVDVVRPKSDSRPLTQSVPISPKTMQPMDQPSKGEKGEEREVVDKVLSRKRPSRAIVKRMDLALILQEGAAPELIENIRQLTMAASKFDRDRGDKLTIMTASFKERRDQRSAEQIMLKNIAEKIDLLEQKRTAESSDWRSDIEQYKEEITLRREEDMAMLEDQLAELDKKRLEEAADYEKREMTRRDSIRNSKLETEIQALRDMLAVNTSDEKLKAKHLDSSRFAMLDNELQSLRKMLLHAMLQDSIEAQNQAQAQIEAKLAEREQEKAARDSLIAEKIAALDAVQADLDAMEAEVAAGMDSKTIMLIALGVVCLLLGAMVILQRGKNKQPAYPTMPPYPYPPPRPRRRRKKPAEKKDKKDKKEEE</sequence>
<protein>
    <recommendedName>
        <fullName evidence="4">Flagellar M-ring C-terminal domain-containing protein</fullName>
    </recommendedName>
</protein>